<dbReference type="GO" id="GO:0046872">
    <property type="term" value="F:metal ion binding"/>
    <property type="evidence" value="ECO:0007669"/>
    <property type="project" value="UniProtKB-KW"/>
</dbReference>
<keyword evidence="5" id="KW-0378">Hydrolase</keyword>
<dbReference type="PANTHER" id="PTHR33146:SF26">
    <property type="entry name" value="ENDONUCLEASE 4"/>
    <property type="match status" value="1"/>
</dbReference>
<dbReference type="OMA" id="QLHAVWD"/>
<comment type="similarity">
    <text evidence="1">Belongs to the nuclease type I family.</text>
</comment>
<dbReference type="VEuPathDB" id="FungiDB:AMAG_17029"/>
<dbReference type="GO" id="GO:0004519">
    <property type="term" value="F:endonuclease activity"/>
    <property type="evidence" value="ECO:0007669"/>
    <property type="project" value="UniProtKB-KW"/>
</dbReference>
<proteinExistence type="inferred from homology"/>
<protein>
    <recommendedName>
        <fullName evidence="11">S1/P1 Nuclease</fullName>
    </recommendedName>
</protein>
<evidence type="ECO:0000256" key="4">
    <source>
        <dbReference type="ARBA" id="ARBA00022759"/>
    </source>
</evidence>
<dbReference type="eggNOG" id="ENOG502QRXU">
    <property type="taxonomic scope" value="Eukaryota"/>
</dbReference>
<feature type="chain" id="PRO_5005548510" description="S1/P1 Nuclease" evidence="8">
    <location>
        <begin position="30"/>
        <end position="290"/>
    </location>
</feature>
<dbReference type="GO" id="GO:0016788">
    <property type="term" value="F:hydrolase activity, acting on ester bonds"/>
    <property type="evidence" value="ECO:0007669"/>
    <property type="project" value="InterPro"/>
</dbReference>
<dbReference type="InterPro" id="IPR008947">
    <property type="entry name" value="PLipase_C/P1_nuclease_dom_sf"/>
</dbReference>
<evidence type="ECO:0000256" key="5">
    <source>
        <dbReference type="ARBA" id="ARBA00022801"/>
    </source>
</evidence>
<evidence type="ECO:0000256" key="2">
    <source>
        <dbReference type="ARBA" id="ARBA00022722"/>
    </source>
</evidence>
<keyword evidence="4" id="KW-0255">Endonuclease</keyword>
<sequence>MSRSIISSSLLAALVCVLLALASTPSAHAWGADGHQAVATIAYNYLTPKAKSGVDKIINNSDFTSIEDASTWPDRAKTSATGGWHYIDGEDSPLNGQCSLSLSRDCPDTGCVVSAIADAANTLKTGSDATNLAHALAYLVHFVGDAAQPLHASGYSKGGNGVTVKFSGASKNLHSVWDSAILLKTISSKYSGSHDKWVSALIASATQYNTAAGVACASSTDPTNSDAVETCVMKWATESNQLVCSTVYKSGFSQSTDLSGAYYKSVAPVVDAQVTKAGVRLAAMLNKILG</sequence>
<dbReference type="GO" id="GO:0003676">
    <property type="term" value="F:nucleic acid binding"/>
    <property type="evidence" value="ECO:0007669"/>
    <property type="project" value="InterPro"/>
</dbReference>
<dbReference type="Pfam" id="PF02265">
    <property type="entry name" value="S1-P1_nuclease"/>
    <property type="match status" value="1"/>
</dbReference>
<dbReference type="CDD" id="cd11010">
    <property type="entry name" value="S1-P1_nuclease"/>
    <property type="match status" value="1"/>
</dbReference>
<dbReference type="PANTHER" id="PTHR33146">
    <property type="entry name" value="ENDONUCLEASE 4"/>
    <property type="match status" value="1"/>
</dbReference>
<dbReference type="SUPFAM" id="SSF48537">
    <property type="entry name" value="Phospholipase C/P1 nuclease"/>
    <property type="match status" value="1"/>
</dbReference>
<feature type="signal peptide" evidence="8">
    <location>
        <begin position="1"/>
        <end position="29"/>
    </location>
</feature>
<dbReference type="AlphaFoldDB" id="A0A0L0TD30"/>
<keyword evidence="6" id="KW-1015">Disulfide bond</keyword>
<gene>
    <name evidence="9" type="ORF">AMAG_17029</name>
</gene>
<evidence type="ECO:0000256" key="1">
    <source>
        <dbReference type="ARBA" id="ARBA00009547"/>
    </source>
</evidence>
<organism evidence="9 10">
    <name type="scientific">Allomyces macrogynus (strain ATCC 38327)</name>
    <name type="common">Allomyces javanicus var. macrogynus</name>
    <dbReference type="NCBI Taxonomy" id="578462"/>
    <lineage>
        <taxon>Eukaryota</taxon>
        <taxon>Fungi</taxon>
        <taxon>Fungi incertae sedis</taxon>
        <taxon>Blastocladiomycota</taxon>
        <taxon>Blastocladiomycetes</taxon>
        <taxon>Blastocladiales</taxon>
        <taxon>Blastocladiaceae</taxon>
        <taxon>Allomyces</taxon>
    </lineage>
</organism>
<dbReference type="STRING" id="578462.A0A0L0TD30"/>
<dbReference type="EMBL" id="GG745381">
    <property type="protein sequence ID" value="KNE72586.1"/>
    <property type="molecule type" value="Genomic_DNA"/>
</dbReference>
<keyword evidence="10" id="KW-1185">Reference proteome</keyword>
<keyword evidence="8" id="KW-0732">Signal</keyword>
<keyword evidence="3" id="KW-0479">Metal-binding</keyword>
<dbReference type="Proteomes" id="UP000054350">
    <property type="component" value="Unassembled WGS sequence"/>
</dbReference>
<name>A0A0L0TD30_ALLM3</name>
<evidence type="ECO:0000256" key="8">
    <source>
        <dbReference type="SAM" id="SignalP"/>
    </source>
</evidence>
<keyword evidence="7" id="KW-0325">Glycoprotein</keyword>
<evidence type="ECO:0008006" key="11">
    <source>
        <dbReference type="Google" id="ProtNLM"/>
    </source>
</evidence>
<evidence type="ECO:0000256" key="6">
    <source>
        <dbReference type="ARBA" id="ARBA00023157"/>
    </source>
</evidence>
<evidence type="ECO:0000256" key="7">
    <source>
        <dbReference type="ARBA" id="ARBA00023180"/>
    </source>
</evidence>
<evidence type="ECO:0000313" key="10">
    <source>
        <dbReference type="Proteomes" id="UP000054350"/>
    </source>
</evidence>
<reference evidence="9 10" key="1">
    <citation type="submission" date="2009-11" db="EMBL/GenBank/DDBJ databases">
        <title>Annotation of Allomyces macrogynus ATCC 38327.</title>
        <authorList>
            <consortium name="The Broad Institute Genome Sequencing Platform"/>
            <person name="Russ C."/>
            <person name="Cuomo C."/>
            <person name="Burger G."/>
            <person name="Gray M.W."/>
            <person name="Holland P.W.H."/>
            <person name="King N."/>
            <person name="Lang F.B.F."/>
            <person name="Roger A.J."/>
            <person name="Ruiz-Trillo I."/>
            <person name="Young S.K."/>
            <person name="Zeng Q."/>
            <person name="Gargeya S."/>
            <person name="Fitzgerald M."/>
            <person name="Haas B."/>
            <person name="Abouelleil A."/>
            <person name="Alvarado L."/>
            <person name="Arachchi H.M."/>
            <person name="Berlin A."/>
            <person name="Chapman S.B."/>
            <person name="Gearin G."/>
            <person name="Goldberg J."/>
            <person name="Griggs A."/>
            <person name="Gujja S."/>
            <person name="Hansen M."/>
            <person name="Heiman D."/>
            <person name="Howarth C."/>
            <person name="Larimer J."/>
            <person name="Lui A."/>
            <person name="MacDonald P.J.P."/>
            <person name="McCowen C."/>
            <person name="Montmayeur A."/>
            <person name="Murphy C."/>
            <person name="Neiman D."/>
            <person name="Pearson M."/>
            <person name="Priest M."/>
            <person name="Roberts A."/>
            <person name="Saif S."/>
            <person name="Shea T."/>
            <person name="Sisk P."/>
            <person name="Stolte C."/>
            <person name="Sykes S."/>
            <person name="Wortman J."/>
            <person name="Nusbaum C."/>
            <person name="Birren B."/>
        </authorList>
    </citation>
    <scope>NUCLEOTIDE SEQUENCE [LARGE SCALE GENOMIC DNA]</scope>
    <source>
        <strain evidence="9 10">ATCC 38327</strain>
    </source>
</reference>
<dbReference type="OrthoDB" id="441446at2759"/>
<reference evidence="10" key="2">
    <citation type="submission" date="2009-11" db="EMBL/GenBank/DDBJ databases">
        <title>The Genome Sequence of Allomyces macrogynus strain ATCC 38327.</title>
        <authorList>
            <consortium name="The Broad Institute Genome Sequencing Platform"/>
            <person name="Russ C."/>
            <person name="Cuomo C."/>
            <person name="Shea T."/>
            <person name="Young S.K."/>
            <person name="Zeng Q."/>
            <person name="Koehrsen M."/>
            <person name="Haas B."/>
            <person name="Borodovsky M."/>
            <person name="Guigo R."/>
            <person name="Alvarado L."/>
            <person name="Berlin A."/>
            <person name="Borenstein D."/>
            <person name="Chen Z."/>
            <person name="Engels R."/>
            <person name="Freedman E."/>
            <person name="Gellesch M."/>
            <person name="Goldberg J."/>
            <person name="Griggs A."/>
            <person name="Gujja S."/>
            <person name="Heiman D."/>
            <person name="Hepburn T."/>
            <person name="Howarth C."/>
            <person name="Jen D."/>
            <person name="Larson L."/>
            <person name="Lewis B."/>
            <person name="Mehta T."/>
            <person name="Park D."/>
            <person name="Pearson M."/>
            <person name="Roberts A."/>
            <person name="Saif S."/>
            <person name="Shenoy N."/>
            <person name="Sisk P."/>
            <person name="Stolte C."/>
            <person name="Sykes S."/>
            <person name="Walk T."/>
            <person name="White J."/>
            <person name="Yandava C."/>
            <person name="Burger G."/>
            <person name="Gray M.W."/>
            <person name="Holland P.W.H."/>
            <person name="King N."/>
            <person name="Lang F.B.F."/>
            <person name="Roger A.J."/>
            <person name="Ruiz-Trillo I."/>
            <person name="Lander E."/>
            <person name="Nusbaum C."/>
        </authorList>
    </citation>
    <scope>NUCLEOTIDE SEQUENCE [LARGE SCALE GENOMIC DNA]</scope>
    <source>
        <strain evidence="10">ATCC 38327</strain>
    </source>
</reference>
<dbReference type="GO" id="GO:0006308">
    <property type="term" value="P:DNA catabolic process"/>
    <property type="evidence" value="ECO:0007669"/>
    <property type="project" value="InterPro"/>
</dbReference>
<evidence type="ECO:0000256" key="3">
    <source>
        <dbReference type="ARBA" id="ARBA00022723"/>
    </source>
</evidence>
<evidence type="ECO:0000313" key="9">
    <source>
        <dbReference type="EMBL" id="KNE72586.1"/>
    </source>
</evidence>
<dbReference type="InterPro" id="IPR003154">
    <property type="entry name" value="S1/P1nuclease"/>
</dbReference>
<keyword evidence="2" id="KW-0540">Nuclease</keyword>
<dbReference type="Gene3D" id="1.10.575.10">
    <property type="entry name" value="P1 Nuclease"/>
    <property type="match status" value="1"/>
</dbReference>
<accession>A0A0L0TD30</accession>